<protein>
    <submittedName>
        <fullName evidence="1">GxxExxY protein</fullName>
    </submittedName>
</protein>
<dbReference type="NCBIfam" id="TIGR04256">
    <property type="entry name" value="GxxExxY"/>
    <property type="match status" value="1"/>
</dbReference>
<keyword evidence="2" id="KW-1185">Reference proteome</keyword>
<dbReference type="AlphaFoldDB" id="A0A085ZKN1"/>
<dbReference type="eggNOG" id="COG0614">
    <property type="taxonomic scope" value="Bacteria"/>
</dbReference>
<name>A0A085ZKN1_9FLAO</name>
<accession>A0A085ZKN1</accession>
<proteinExistence type="predicted"/>
<dbReference type="OrthoDB" id="1119698at2"/>
<sequence length="137" mass="16086">MITQKYLDELSYQVVGACIEVHKSIGKGLLENIYHECLKEELTYRKINFFTEMKVPLIYRNKELNADLRCDLFVENCLVVELKATSEINPIHEAQLMTYMKLLKAPKGIIVNFNCFNIFKEGQKTFVNEYFRLLPKL</sequence>
<evidence type="ECO:0000313" key="2">
    <source>
        <dbReference type="Proteomes" id="UP000028715"/>
    </source>
</evidence>
<evidence type="ECO:0000313" key="1">
    <source>
        <dbReference type="EMBL" id="KFF04995.1"/>
    </source>
</evidence>
<dbReference type="InterPro" id="IPR026350">
    <property type="entry name" value="GxxExxY"/>
</dbReference>
<organism evidence="1 2">
    <name type="scientific">Flavobacterium reichenbachii</name>
    <dbReference type="NCBI Taxonomy" id="362418"/>
    <lineage>
        <taxon>Bacteria</taxon>
        <taxon>Pseudomonadati</taxon>
        <taxon>Bacteroidota</taxon>
        <taxon>Flavobacteriia</taxon>
        <taxon>Flavobacteriales</taxon>
        <taxon>Flavobacteriaceae</taxon>
        <taxon>Flavobacterium</taxon>
    </lineage>
</organism>
<dbReference type="Proteomes" id="UP000028715">
    <property type="component" value="Unassembled WGS sequence"/>
</dbReference>
<dbReference type="Pfam" id="PF13366">
    <property type="entry name" value="PDDEXK_3"/>
    <property type="match status" value="1"/>
</dbReference>
<dbReference type="Gene3D" id="3.90.320.10">
    <property type="match status" value="1"/>
</dbReference>
<dbReference type="EMBL" id="JPRL01000001">
    <property type="protein sequence ID" value="KFF04995.1"/>
    <property type="molecule type" value="Genomic_DNA"/>
</dbReference>
<reference evidence="1 2" key="1">
    <citation type="submission" date="2014-07" db="EMBL/GenBank/DDBJ databases">
        <title>Genome of Flavobacterium reichenbachii LMG 25512.</title>
        <authorList>
            <person name="Stropko S.J."/>
            <person name="Pipes S.E."/>
            <person name="Newman J.D."/>
        </authorList>
    </citation>
    <scope>NUCLEOTIDE SEQUENCE [LARGE SCALE GENOMIC DNA]</scope>
    <source>
        <strain evidence="1 2">LMG 25512</strain>
    </source>
</reference>
<comment type="caution">
    <text evidence="1">The sequence shown here is derived from an EMBL/GenBank/DDBJ whole genome shotgun (WGS) entry which is preliminary data.</text>
</comment>
<dbReference type="STRING" id="362418.IW19_05390"/>
<gene>
    <name evidence="1" type="ORF">IW19_05390</name>
</gene>
<dbReference type="InterPro" id="IPR011604">
    <property type="entry name" value="PDDEXK-like_dom_sf"/>
</dbReference>
<dbReference type="RefSeq" id="WP_035681992.1">
    <property type="nucleotide sequence ID" value="NZ_JPRL01000001.1"/>
</dbReference>